<evidence type="ECO:0000313" key="3">
    <source>
        <dbReference type="Proteomes" id="UP001550210"/>
    </source>
</evidence>
<reference evidence="2 3" key="1">
    <citation type="submission" date="2024-06" db="EMBL/GenBank/DDBJ databases">
        <title>The Natural Products Discovery Center: Release of the First 8490 Sequenced Strains for Exploring Actinobacteria Biosynthetic Diversity.</title>
        <authorList>
            <person name="Kalkreuter E."/>
            <person name="Kautsar S.A."/>
            <person name="Yang D."/>
            <person name="Bader C.D."/>
            <person name="Teijaro C.N."/>
            <person name="Fluegel L."/>
            <person name="Davis C.M."/>
            <person name="Simpson J.R."/>
            <person name="Lauterbach L."/>
            <person name="Steele A.D."/>
            <person name="Gui C."/>
            <person name="Meng S."/>
            <person name="Li G."/>
            <person name="Viehrig K."/>
            <person name="Ye F."/>
            <person name="Su P."/>
            <person name="Kiefer A.F."/>
            <person name="Nichols A."/>
            <person name="Cepeda A.J."/>
            <person name="Yan W."/>
            <person name="Fan B."/>
            <person name="Jiang Y."/>
            <person name="Adhikari A."/>
            <person name="Zheng C.-J."/>
            <person name="Schuster L."/>
            <person name="Cowan T.M."/>
            <person name="Smanski M.J."/>
            <person name="Chevrette M.G."/>
            <person name="De Carvalho L.P.S."/>
            <person name="Shen B."/>
        </authorList>
    </citation>
    <scope>NUCLEOTIDE SEQUENCE [LARGE SCALE GENOMIC DNA]</scope>
    <source>
        <strain evidence="2 3">NPDC006434</strain>
    </source>
</reference>
<organism evidence="2 3">
    <name type="scientific">Streptomyces ossamyceticus</name>
    <dbReference type="NCBI Taxonomy" id="249581"/>
    <lineage>
        <taxon>Bacteria</taxon>
        <taxon>Bacillati</taxon>
        <taxon>Actinomycetota</taxon>
        <taxon>Actinomycetes</taxon>
        <taxon>Kitasatosporales</taxon>
        <taxon>Streptomycetaceae</taxon>
        <taxon>Streptomyces</taxon>
    </lineage>
</organism>
<comment type="caution">
    <text evidence="2">The sequence shown here is derived from an EMBL/GenBank/DDBJ whole genome shotgun (WGS) entry which is preliminary data.</text>
</comment>
<gene>
    <name evidence="2" type="ORF">ABZZ21_14080</name>
</gene>
<sequence>MSTCPHLAEYDRMAAAGLTMENPLVDGETYTSTLTPPLGHGPHRPA</sequence>
<accession>A0ABV2UVU4</accession>
<dbReference type="Proteomes" id="UP001550210">
    <property type="component" value="Unassembled WGS sequence"/>
</dbReference>
<protein>
    <submittedName>
        <fullName evidence="2">Uncharacterized protein</fullName>
    </submittedName>
</protein>
<proteinExistence type="predicted"/>
<name>A0ABV2UVU4_9ACTN</name>
<feature type="region of interest" description="Disordered" evidence="1">
    <location>
        <begin position="27"/>
        <end position="46"/>
    </location>
</feature>
<evidence type="ECO:0000256" key="1">
    <source>
        <dbReference type="SAM" id="MobiDB-lite"/>
    </source>
</evidence>
<keyword evidence="3" id="KW-1185">Reference proteome</keyword>
<dbReference type="RefSeq" id="WP_355396710.1">
    <property type="nucleotide sequence ID" value="NZ_JBEGHN010000060.1"/>
</dbReference>
<evidence type="ECO:0000313" key="2">
    <source>
        <dbReference type="EMBL" id="MET9845681.1"/>
    </source>
</evidence>
<dbReference type="EMBL" id="JBEXPZ010000016">
    <property type="protein sequence ID" value="MET9845681.1"/>
    <property type="molecule type" value="Genomic_DNA"/>
</dbReference>